<feature type="region of interest" description="Disordered" evidence="3">
    <location>
        <begin position="532"/>
        <end position="590"/>
    </location>
</feature>
<accession>A0AAW0EUC8</accession>
<feature type="repeat" description="Pumilio" evidence="2">
    <location>
        <begin position="459"/>
        <end position="496"/>
    </location>
</feature>
<reference evidence="5 6" key="1">
    <citation type="journal article" date="2021" name="MBio">
        <title>A New Model Trypanosomatid, Novymonas esmeraldas: Genomic Perception of Its 'Candidatus Pandoraea novymonadis' Endosymbiont.</title>
        <authorList>
            <person name="Zakharova A."/>
            <person name="Saura A."/>
            <person name="Butenko A."/>
            <person name="Podesvova L."/>
            <person name="Warmusova S."/>
            <person name="Kostygov A.Y."/>
            <person name="Nenarokova A."/>
            <person name="Lukes J."/>
            <person name="Opperdoes F.R."/>
            <person name="Yurchenko V."/>
        </authorList>
    </citation>
    <scope>NUCLEOTIDE SEQUENCE [LARGE SCALE GENOMIC DNA]</scope>
    <source>
        <strain evidence="5 6">E262AT.01</strain>
    </source>
</reference>
<dbReference type="SUPFAM" id="SSF48371">
    <property type="entry name" value="ARM repeat"/>
    <property type="match status" value="1"/>
</dbReference>
<feature type="compositionally biased region" description="Polar residues" evidence="3">
    <location>
        <begin position="72"/>
        <end position="99"/>
    </location>
</feature>
<evidence type="ECO:0000313" key="5">
    <source>
        <dbReference type="EMBL" id="KAK7196751.1"/>
    </source>
</evidence>
<feature type="repeat" description="Pumilio" evidence="2">
    <location>
        <begin position="351"/>
        <end position="386"/>
    </location>
</feature>
<dbReference type="Pfam" id="PF00806">
    <property type="entry name" value="PUF"/>
    <property type="match status" value="8"/>
</dbReference>
<keyword evidence="6" id="KW-1185">Reference proteome</keyword>
<dbReference type="Gene3D" id="1.25.10.10">
    <property type="entry name" value="Leucine-rich Repeat Variant"/>
    <property type="match status" value="1"/>
</dbReference>
<dbReference type="PANTHER" id="PTHR12537:SF190">
    <property type="entry name" value="RNA BINDING PROTEIN, PUTATIVE-RELATED"/>
    <property type="match status" value="1"/>
</dbReference>
<feature type="compositionally biased region" description="Low complexity" evidence="3">
    <location>
        <begin position="101"/>
        <end position="111"/>
    </location>
</feature>
<evidence type="ECO:0000256" key="3">
    <source>
        <dbReference type="SAM" id="MobiDB-lite"/>
    </source>
</evidence>
<dbReference type="InterPro" id="IPR033133">
    <property type="entry name" value="PUM-HD"/>
</dbReference>
<dbReference type="SMART" id="SM00025">
    <property type="entry name" value="Pumilio"/>
    <property type="match status" value="8"/>
</dbReference>
<evidence type="ECO:0000256" key="1">
    <source>
        <dbReference type="ARBA" id="ARBA00022737"/>
    </source>
</evidence>
<feature type="repeat" description="Pumilio" evidence="2">
    <location>
        <begin position="242"/>
        <end position="279"/>
    </location>
</feature>
<feature type="repeat" description="Pumilio" evidence="2">
    <location>
        <begin position="423"/>
        <end position="458"/>
    </location>
</feature>
<evidence type="ECO:0000259" key="4">
    <source>
        <dbReference type="PROSITE" id="PS50303"/>
    </source>
</evidence>
<dbReference type="CDD" id="cd07920">
    <property type="entry name" value="Pumilio"/>
    <property type="match status" value="1"/>
</dbReference>
<dbReference type="GO" id="GO:0005737">
    <property type="term" value="C:cytoplasm"/>
    <property type="evidence" value="ECO:0007669"/>
    <property type="project" value="TreeGrafter"/>
</dbReference>
<feature type="domain" description="PUM-HD" evidence="4">
    <location>
        <begin position="176"/>
        <end position="522"/>
    </location>
</feature>
<protein>
    <submittedName>
        <fullName evidence="5">Pumillio protein 3</fullName>
    </submittedName>
</protein>
<dbReference type="PROSITE" id="PS50303">
    <property type="entry name" value="PUM_HD"/>
    <property type="match status" value="1"/>
</dbReference>
<dbReference type="PROSITE" id="PS50302">
    <property type="entry name" value="PUM"/>
    <property type="match status" value="7"/>
</dbReference>
<feature type="region of interest" description="Disordered" evidence="3">
    <location>
        <begin position="71"/>
        <end position="145"/>
    </location>
</feature>
<dbReference type="InterPro" id="IPR033712">
    <property type="entry name" value="Pumilio_RNA-bd"/>
</dbReference>
<dbReference type="AlphaFoldDB" id="A0AAW0EUC8"/>
<dbReference type="PANTHER" id="PTHR12537">
    <property type="entry name" value="RNA BINDING PROTEIN PUMILIO-RELATED"/>
    <property type="match status" value="1"/>
</dbReference>
<dbReference type="EMBL" id="JAECZO010000084">
    <property type="protein sequence ID" value="KAK7196751.1"/>
    <property type="molecule type" value="Genomic_DNA"/>
</dbReference>
<evidence type="ECO:0000313" key="6">
    <source>
        <dbReference type="Proteomes" id="UP001430356"/>
    </source>
</evidence>
<comment type="caution">
    <text evidence="5">The sequence shown here is derived from an EMBL/GenBank/DDBJ whole genome shotgun (WGS) entry which is preliminary data.</text>
</comment>
<feature type="repeat" description="Pumilio" evidence="2">
    <location>
        <begin position="205"/>
        <end position="241"/>
    </location>
</feature>
<dbReference type="Proteomes" id="UP001430356">
    <property type="component" value="Unassembled WGS sequence"/>
</dbReference>
<proteinExistence type="predicted"/>
<dbReference type="InterPro" id="IPR016024">
    <property type="entry name" value="ARM-type_fold"/>
</dbReference>
<dbReference type="FunFam" id="1.25.10.10:FF:000237">
    <property type="entry name" value="Pumilio homolog 9"/>
    <property type="match status" value="1"/>
</dbReference>
<organism evidence="5 6">
    <name type="scientific">Novymonas esmeraldas</name>
    <dbReference type="NCBI Taxonomy" id="1808958"/>
    <lineage>
        <taxon>Eukaryota</taxon>
        <taxon>Discoba</taxon>
        <taxon>Euglenozoa</taxon>
        <taxon>Kinetoplastea</taxon>
        <taxon>Metakinetoplastina</taxon>
        <taxon>Trypanosomatida</taxon>
        <taxon>Trypanosomatidae</taxon>
        <taxon>Novymonas</taxon>
    </lineage>
</organism>
<sequence>MAWTVHEDEYKREGYDNLEEILQYVVHTEEGALPAKPTAKYTKSSQVFAAPSPLTAAELSSPIKHQLANPVPWQQQSHTPSNSSFHNSGISYTPVQSPPQRRYNNNNSSRFNGGGYSGHYERTPKSMSGSDAYVSSPGAAGKRGMGGGQMDHMMAMEVNSLPAPDMMSAPKDALTSQDMMVGGGYGEWAGGGSKYAQSSAITADTLRGKVYETAKDQHGCRYLQRWLDTNCDPDAVQVVMDEIIPHVSELMTDQYANFLIQKLFDIMPDDVRYRVAMVAAPHICTIALTPHGTFSVQKMIETISTRGEKEIIREALSRDVVRLVKDAHGNHVIQKVLQRFDFDDKDFIYRAVATDCVTIAKNKQGCCVLQRCLEYASPRQKAALVDQVLSCCLQIVQDPFGNYVLQYVLEAHDSKINDTIALAFLPHLVQLSMNKFSSNVMEKVLRGASQPVQVMYVEEMCNPEIVSRLIQDDFGNYVLQTALTINAPAQVEHLVHTIRPFMSLIKNAPYAKKMEGKMEAVVRKLEGSHFHAPRDYDVSGRQGASGGGGSPHNKFDRHPHYGRQYMSGGNGGGAASSHPSHPHHPSWQTS</sequence>
<feature type="repeat" description="Pumilio" evidence="2">
    <location>
        <begin position="387"/>
        <end position="422"/>
    </location>
</feature>
<feature type="repeat" description="Pumilio" evidence="2">
    <location>
        <begin position="315"/>
        <end position="350"/>
    </location>
</feature>
<dbReference type="InterPro" id="IPR001313">
    <property type="entry name" value="Pumilio_RNA-bd_rpt"/>
</dbReference>
<gene>
    <name evidence="5" type="ORF">NESM_000614900</name>
</gene>
<name>A0AAW0EUC8_9TRYP</name>
<dbReference type="GO" id="GO:0010608">
    <property type="term" value="P:post-transcriptional regulation of gene expression"/>
    <property type="evidence" value="ECO:0007669"/>
    <property type="project" value="TreeGrafter"/>
</dbReference>
<dbReference type="InterPro" id="IPR011989">
    <property type="entry name" value="ARM-like"/>
</dbReference>
<evidence type="ECO:0000256" key="2">
    <source>
        <dbReference type="PROSITE-ProRule" id="PRU00317"/>
    </source>
</evidence>
<keyword evidence="1" id="KW-0677">Repeat</keyword>
<dbReference type="GO" id="GO:0003729">
    <property type="term" value="F:mRNA binding"/>
    <property type="evidence" value="ECO:0007669"/>
    <property type="project" value="TreeGrafter"/>
</dbReference>